<feature type="transmembrane region" description="Helical" evidence="6">
    <location>
        <begin position="170"/>
        <end position="190"/>
    </location>
</feature>
<evidence type="ECO:0000313" key="9">
    <source>
        <dbReference type="Proteomes" id="UP000187651"/>
    </source>
</evidence>
<dbReference type="Proteomes" id="UP000187651">
    <property type="component" value="Unassembled WGS sequence"/>
</dbReference>
<dbReference type="RefSeq" id="WP_074521624.1">
    <property type="nucleotide sequence ID" value="NZ_FNHZ01000004.1"/>
</dbReference>
<gene>
    <name evidence="8" type="ORF">SAMN05216544_1514</name>
</gene>
<dbReference type="InterPro" id="IPR013130">
    <property type="entry name" value="Fe3_Rdtase_TM_dom"/>
</dbReference>
<feature type="compositionally biased region" description="Low complexity" evidence="5">
    <location>
        <begin position="310"/>
        <end position="389"/>
    </location>
</feature>
<dbReference type="GO" id="GO:0016020">
    <property type="term" value="C:membrane"/>
    <property type="evidence" value="ECO:0007669"/>
    <property type="project" value="UniProtKB-SubCell"/>
</dbReference>
<dbReference type="EMBL" id="FNHZ01000004">
    <property type="protein sequence ID" value="SDM96435.1"/>
    <property type="molecule type" value="Genomic_DNA"/>
</dbReference>
<feature type="transmembrane region" description="Helical" evidence="6">
    <location>
        <begin position="235"/>
        <end position="256"/>
    </location>
</feature>
<keyword evidence="2 6" id="KW-0812">Transmembrane</keyword>
<evidence type="ECO:0000256" key="4">
    <source>
        <dbReference type="ARBA" id="ARBA00023136"/>
    </source>
</evidence>
<feature type="transmembrane region" description="Helical" evidence="6">
    <location>
        <begin position="55"/>
        <end position="75"/>
    </location>
</feature>
<reference evidence="9" key="1">
    <citation type="submission" date="2016-10" db="EMBL/GenBank/DDBJ databases">
        <authorList>
            <person name="Varghese N."/>
            <person name="Submissions S."/>
        </authorList>
    </citation>
    <scope>NUCLEOTIDE SEQUENCE [LARGE SCALE GENOMIC DNA]</scope>
    <source>
        <strain evidence="9">M83</strain>
    </source>
</reference>
<proteinExistence type="predicted"/>
<name>A0A1G9XJN8_9FIRM</name>
<dbReference type="Pfam" id="PF01794">
    <property type="entry name" value="Ferric_reduct"/>
    <property type="match status" value="1"/>
</dbReference>
<accession>A0A1G9XJN8</accession>
<protein>
    <submittedName>
        <fullName evidence="8">DMSO/TMAO reductase YedYZ, heme-binding membrane subunit</fullName>
    </submittedName>
</protein>
<keyword evidence="9" id="KW-1185">Reference proteome</keyword>
<feature type="transmembrane region" description="Helical" evidence="6">
    <location>
        <begin position="130"/>
        <end position="149"/>
    </location>
</feature>
<evidence type="ECO:0000256" key="3">
    <source>
        <dbReference type="ARBA" id="ARBA00022989"/>
    </source>
</evidence>
<comment type="subcellular location">
    <subcellularLocation>
        <location evidence="1">Membrane</location>
        <topology evidence="1">Multi-pass membrane protein</topology>
    </subcellularLocation>
</comment>
<feature type="region of interest" description="Disordered" evidence="5">
    <location>
        <begin position="290"/>
        <end position="389"/>
    </location>
</feature>
<feature type="transmembrane region" description="Helical" evidence="6">
    <location>
        <begin position="196"/>
        <end position="214"/>
    </location>
</feature>
<evidence type="ECO:0000313" key="8">
    <source>
        <dbReference type="EMBL" id="SDM96435.1"/>
    </source>
</evidence>
<feature type="domain" description="Ferric oxidoreductase" evidence="7">
    <location>
        <begin position="85"/>
        <end position="178"/>
    </location>
</feature>
<organism evidence="8 9">
    <name type="scientific">Lachnospira pectinoschiza</name>
    <dbReference type="NCBI Taxonomy" id="28052"/>
    <lineage>
        <taxon>Bacteria</taxon>
        <taxon>Bacillati</taxon>
        <taxon>Bacillota</taxon>
        <taxon>Clostridia</taxon>
        <taxon>Lachnospirales</taxon>
        <taxon>Lachnospiraceae</taxon>
        <taxon>Lachnospira</taxon>
    </lineage>
</organism>
<dbReference type="OrthoDB" id="3174396at2"/>
<feature type="transmembrane region" description="Helical" evidence="6">
    <location>
        <begin position="26"/>
        <end position="43"/>
    </location>
</feature>
<keyword evidence="3 6" id="KW-1133">Transmembrane helix</keyword>
<evidence type="ECO:0000259" key="7">
    <source>
        <dbReference type="Pfam" id="PF01794"/>
    </source>
</evidence>
<evidence type="ECO:0000256" key="1">
    <source>
        <dbReference type="ARBA" id="ARBA00004141"/>
    </source>
</evidence>
<evidence type="ECO:0000256" key="5">
    <source>
        <dbReference type="SAM" id="MobiDB-lite"/>
    </source>
</evidence>
<sequence>MVFIVGLILMCALVWFFADHIKKYPAYFYAGSFIITAVAYFIYKNVTMSDFVETYILGIFTKGTLGIAGFYIVMFTGALKNGSKLIKKLMMIRGELSIMSCILMFAHLAIFGPSYIGMAAKNASVMSKSLLVSIICGTVLLVQMIYLGVTSVKAIRRKFKAKTWKNLQRTAYLFYFLTYVHGVTMQATKIQSADKGALITIIAYSVLYFTYVIMRVRKAVLAKYKKADAFKVAKFDKIGTSIAGVLAVALLCLITIPQFSEYAEASERIEARKKEAAELQAMLDALEEDEEVAADSAENVTELAEENASEEASSTEEASSENASTTVDTSNASSSNSASTNTSGSASTSAGSTGSSSAGSSTGSSDSSSAASSSAGSSSASQGSSSSTGSAQAEATRTYKADGTYSASATVDMYEYPIIVTITISNDKIVSAVANYNAAVSDEDYTCSEKAAGGLSASGYSAVSGATYSSAAIQKAYDAAVAKAKN</sequence>
<feature type="transmembrane region" description="Helical" evidence="6">
    <location>
        <begin position="96"/>
        <end position="118"/>
    </location>
</feature>
<dbReference type="AlphaFoldDB" id="A0A1G9XJN8"/>
<evidence type="ECO:0000256" key="2">
    <source>
        <dbReference type="ARBA" id="ARBA00022692"/>
    </source>
</evidence>
<evidence type="ECO:0000256" key="6">
    <source>
        <dbReference type="SAM" id="Phobius"/>
    </source>
</evidence>
<keyword evidence="4 6" id="KW-0472">Membrane</keyword>